<reference evidence="3" key="1">
    <citation type="submission" date="2015-04" db="EMBL/GenBank/DDBJ databases">
        <authorList>
            <person name="Syromyatnikov M.Y."/>
            <person name="Popov V.N."/>
        </authorList>
    </citation>
    <scope>NUCLEOTIDE SEQUENCE</scope>
    <source>
        <strain evidence="3">MO-1</strain>
    </source>
</reference>
<dbReference type="InterPro" id="IPR036770">
    <property type="entry name" value="Ankyrin_rpt-contain_sf"/>
</dbReference>
<organism evidence="3">
    <name type="scientific">Magnetococcus massalia (strain MO-1)</name>
    <dbReference type="NCBI Taxonomy" id="451514"/>
    <lineage>
        <taxon>Bacteria</taxon>
        <taxon>Pseudomonadati</taxon>
        <taxon>Pseudomonadota</taxon>
        <taxon>Magnetococcia</taxon>
        <taxon>Magnetococcales</taxon>
        <taxon>Magnetococcaceae</taxon>
        <taxon>Magnetococcus</taxon>
    </lineage>
</organism>
<keyword evidence="1" id="KW-0677">Repeat</keyword>
<protein>
    <submittedName>
        <fullName evidence="3">Uncharacterized protein</fullName>
    </submittedName>
</protein>
<evidence type="ECO:0000313" key="3">
    <source>
        <dbReference type="EMBL" id="CRH05470.1"/>
    </source>
</evidence>
<dbReference type="SMART" id="SM00248">
    <property type="entry name" value="ANK"/>
    <property type="match status" value="2"/>
</dbReference>
<evidence type="ECO:0000256" key="1">
    <source>
        <dbReference type="ARBA" id="ARBA00022737"/>
    </source>
</evidence>
<dbReference type="AlphaFoldDB" id="A0A1S7LEV1"/>
<dbReference type="SUPFAM" id="SSF48403">
    <property type="entry name" value="Ankyrin repeat"/>
    <property type="match status" value="1"/>
</dbReference>
<dbReference type="InterPro" id="IPR002110">
    <property type="entry name" value="Ankyrin_rpt"/>
</dbReference>
<keyword evidence="2" id="KW-0040">ANK repeat</keyword>
<proteinExistence type="predicted"/>
<evidence type="ECO:0000256" key="2">
    <source>
        <dbReference type="ARBA" id="ARBA00023043"/>
    </source>
</evidence>
<dbReference type="InterPro" id="IPR050776">
    <property type="entry name" value="Ank_Repeat/CDKN_Inhibitor"/>
</dbReference>
<dbReference type="PANTHER" id="PTHR24201">
    <property type="entry name" value="ANK_REP_REGION DOMAIN-CONTAINING PROTEIN"/>
    <property type="match status" value="1"/>
</dbReference>
<dbReference type="Pfam" id="PF12796">
    <property type="entry name" value="Ank_2"/>
    <property type="match status" value="1"/>
</dbReference>
<dbReference type="PANTHER" id="PTHR24201:SF15">
    <property type="entry name" value="ANKYRIN REPEAT DOMAIN-CONTAINING PROTEIN 66"/>
    <property type="match status" value="1"/>
</dbReference>
<accession>A0A1S7LEV1</accession>
<sequence>MGFPLNHPNARGERPPFAMNGQTPLAILDWLAQQGFDFNLRGPHQETLAHTMALNGHLAALQKLQALGVSLNEVDQQGLTPFHYAMLSGDHATLDFLAEHDAKREGHKGPSLKSFANSFGLSFNAVDNRFE</sequence>
<dbReference type="Gene3D" id="1.25.40.20">
    <property type="entry name" value="Ankyrin repeat-containing domain"/>
    <property type="match status" value="1"/>
</dbReference>
<gene>
    <name evidence="3" type="ORF">MAGMO_1278</name>
</gene>
<dbReference type="EMBL" id="LO017727">
    <property type="protein sequence ID" value="CRH05470.1"/>
    <property type="molecule type" value="Genomic_DNA"/>
</dbReference>
<name>A0A1S7LEV1_MAGMO</name>